<dbReference type="GeneID" id="89334383"/>
<organism evidence="4 5">
    <name type="scientific">Aerococcus tenax</name>
    <dbReference type="NCBI Taxonomy" id="3078812"/>
    <lineage>
        <taxon>Bacteria</taxon>
        <taxon>Bacillati</taxon>
        <taxon>Bacillota</taxon>
        <taxon>Bacilli</taxon>
        <taxon>Lactobacillales</taxon>
        <taxon>Aerococcaceae</taxon>
        <taxon>Aerococcus</taxon>
    </lineage>
</organism>
<evidence type="ECO:0000259" key="3">
    <source>
        <dbReference type="Pfam" id="PF00535"/>
    </source>
</evidence>
<keyword evidence="5" id="KW-1185">Reference proteome</keyword>
<reference evidence="5" key="1">
    <citation type="submission" date="2019-09" db="EMBL/GenBank/DDBJ databases">
        <title>Draft genome sequence assemblies of isolates from the urinary tract.</title>
        <authorList>
            <person name="Mores C.R."/>
            <person name="Putonti C."/>
            <person name="Wolfe A.J."/>
        </authorList>
    </citation>
    <scope>NUCLEOTIDE SEQUENCE [LARGE SCALE GENOMIC DNA]</scope>
    <source>
        <strain evidence="5">UMB8614</strain>
    </source>
</reference>
<dbReference type="CDD" id="cd00761">
    <property type="entry name" value="Glyco_tranf_GTA_type"/>
    <property type="match status" value="1"/>
</dbReference>
<sequence>MKKAPLISIVLPIYNIENYLRVCMDSILNQTYSNLEIIMVDDGSTDKCSMICDEYMKMDKRIIVYHKKNGGLSDARNYGISRARGEYIACIDPDDYVDRDYIEYLFSLIEKYGTKMSLCQSIVHYDSGKTLNRGLEQNDECMGSEECLKKMLYHDVIDTSAWGKLYSKSLFKNVSYPKGRIFEDIGTTYALMLQCSEIAVGYESKYHYIFHDNSIVNSSFNSNKFDLLIMTDKMAKDVKKKFPHLNKATLRRQVYARFSTLNQMLNITNFAKEKKEIIHYIKKNSWEVIRDPLTPKRDKIAIALLFISYNLYRFTWIQYKKTLINERS</sequence>
<keyword evidence="2" id="KW-0808">Transferase</keyword>
<evidence type="ECO:0000313" key="5">
    <source>
        <dbReference type="Proteomes" id="UP000326476"/>
    </source>
</evidence>
<dbReference type="EMBL" id="VYVN01000034">
    <property type="protein sequence ID" value="KAA9237916.1"/>
    <property type="molecule type" value="Genomic_DNA"/>
</dbReference>
<dbReference type="PANTHER" id="PTHR22916">
    <property type="entry name" value="GLYCOSYLTRANSFERASE"/>
    <property type="match status" value="1"/>
</dbReference>
<dbReference type="Gene3D" id="3.90.550.10">
    <property type="entry name" value="Spore Coat Polysaccharide Biosynthesis Protein SpsA, Chain A"/>
    <property type="match status" value="1"/>
</dbReference>
<dbReference type="SUPFAM" id="SSF53448">
    <property type="entry name" value="Nucleotide-diphospho-sugar transferases"/>
    <property type="match status" value="1"/>
</dbReference>
<dbReference type="Pfam" id="PF00535">
    <property type="entry name" value="Glycos_transf_2"/>
    <property type="match status" value="1"/>
</dbReference>
<evidence type="ECO:0000256" key="2">
    <source>
        <dbReference type="ARBA" id="ARBA00022679"/>
    </source>
</evidence>
<feature type="domain" description="Glycosyltransferase 2-like" evidence="3">
    <location>
        <begin position="8"/>
        <end position="173"/>
    </location>
</feature>
<dbReference type="AlphaFoldDB" id="A0A329NQ21"/>
<gene>
    <name evidence="4" type="ORF">F6I34_09230</name>
</gene>
<name>A0A329NQ21_9LACT</name>
<dbReference type="Proteomes" id="UP000326476">
    <property type="component" value="Unassembled WGS sequence"/>
</dbReference>
<dbReference type="InterPro" id="IPR029044">
    <property type="entry name" value="Nucleotide-diphossugar_trans"/>
</dbReference>
<protein>
    <submittedName>
        <fullName evidence="4">Glycosyltransferase family 2 protein</fullName>
    </submittedName>
</protein>
<accession>A0A329NQ21</accession>
<evidence type="ECO:0000313" key="4">
    <source>
        <dbReference type="EMBL" id="KAA9237916.1"/>
    </source>
</evidence>
<proteinExistence type="predicted"/>
<dbReference type="RefSeq" id="WP_101560441.1">
    <property type="nucleotide sequence ID" value="NZ_CP142608.1"/>
</dbReference>
<dbReference type="GO" id="GO:0016757">
    <property type="term" value="F:glycosyltransferase activity"/>
    <property type="evidence" value="ECO:0007669"/>
    <property type="project" value="UniProtKB-KW"/>
</dbReference>
<dbReference type="InterPro" id="IPR001173">
    <property type="entry name" value="Glyco_trans_2-like"/>
</dbReference>
<evidence type="ECO:0000256" key="1">
    <source>
        <dbReference type="ARBA" id="ARBA00022676"/>
    </source>
</evidence>
<comment type="caution">
    <text evidence="4">The sequence shown here is derived from an EMBL/GenBank/DDBJ whole genome shotgun (WGS) entry which is preliminary data.</text>
</comment>
<dbReference type="PANTHER" id="PTHR22916:SF51">
    <property type="entry name" value="GLYCOSYLTRANSFERASE EPSH-RELATED"/>
    <property type="match status" value="1"/>
</dbReference>
<keyword evidence="1" id="KW-0328">Glycosyltransferase</keyword>